<evidence type="ECO:0008006" key="3">
    <source>
        <dbReference type="Google" id="ProtNLM"/>
    </source>
</evidence>
<dbReference type="Gramene" id="TVT97992">
    <property type="protein sequence ID" value="TVT97992"/>
    <property type="gene ID" value="EJB05_56707"/>
</dbReference>
<dbReference type="EMBL" id="RWGY01000913">
    <property type="protein sequence ID" value="TVT97992.1"/>
    <property type="molecule type" value="Genomic_DNA"/>
</dbReference>
<accession>A0A5J9SGG6</accession>
<dbReference type="AlphaFoldDB" id="A0A5J9SGG6"/>
<dbReference type="OrthoDB" id="681455at2759"/>
<gene>
    <name evidence="1" type="ORF">EJB05_56707</name>
</gene>
<dbReference type="Proteomes" id="UP000324897">
    <property type="component" value="Unassembled WGS sequence"/>
</dbReference>
<keyword evidence="2" id="KW-1185">Reference proteome</keyword>
<sequence length="260" mass="29666">MPDPLPEDVPQDRFMPLDLLMQWRSSVQEGLLCNDGSFRPMWYILATGATEPRYLQMHDGVAATANRIADLLATIPVDLQGRMHWPPQRTSNTVETTYMVVFETLSETFHVMAGPPATTTTQLVKLFCMDDLLFAADFGPKNHIELWVLKDYVARRWECHHKVAMHVPGQLINPNRSFERYPRPWPGGVAATGDSEGNVMLGNCFCLFVYNLRTKTVRTVKAKARSNVVVSRHEFRENLMPHPHFRASSSADLQLIHFWS</sequence>
<name>A0A5J9SGG6_9POAL</name>
<proteinExistence type="predicted"/>
<evidence type="ECO:0000313" key="1">
    <source>
        <dbReference type="EMBL" id="TVT97992.1"/>
    </source>
</evidence>
<reference evidence="1 2" key="1">
    <citation type="journal article" date="2019" name="Sci. Rep.">
        <title>A high-quality genome of Eragrostis curvula grass provides insights into Poaceae evolution and supports new strategies to enhance forage quality.</title>
        <authorList>
            <person name="Carballo J."/>
            <person name="Santos B.A.C.M."/>
            <person name="Zappacosta D."/>
            <person name="Garbus I."/>
            <person name="Selva J.P."/>
            <person name="Gallo C.A."/>
            <person name="Diaz A."/>
            <person name="Albertini E."/>
            <person name="Caccamo M."/>
            <person name="Echenique V."/>
        </authorList>
    </citation>
    <scope>NUCLEOTIDE SEQUENCE [LARGE SCALE GENOMIC DNA]</scope>
    <source>
        <strain evidence="2">cv. Victoria</strain>
        <tissue evidence="1">Leaf</tissue>
    </source>
</reference>
<feature type="non-terminal residue" evidence="1">
    <location>
        <position position="1"/>
    </location>
</feature>
<organism evidence="1 2">
    <name type="scientific">Eragrostis curvula</name>
    <name type="common">weeping love grass</name>
    <dbReference type="NCBI Taxonomy" id="38414"/>
    <lineage>
        <taxon>Eukaryota</taxon>
        <taxon>Viridiplantae</taxon>
        <taxon>Streptophyta</taxon>
        <taxon>Embryophyta</taxon>
        <taxon>Tracheophyta</taxon>
        <taxon>Spermatophyta</taxon>
        <taxon>Magnoliopsida</taxon>
        <taxon>Liliopsida</taxon>
        <taxon>Poales</taxon>
        <taxon>Poaceae</taxon>
        <taxon>PACMAD clade</taxon>
        <taxon>Chloridoideae</taxon>
        <taxon>Eragrostideae</taxon>
        <taxon>Eragrostidinae</taxon>
        <taxon>Eragrostis</taxon>
    </lineage>
</organism>
<comment type="caution">
    <text evidence="1">The sequence shown here is derived from an EMBL/GenBank/DDBJ whole genome shotgun (WGS) entry which is preliminary data.</text>
</comment>
<evidence type="ECO:0000313" key="2">
    <source>
        <dbReference type="Proteomes" id="UP000324897"/>
    </source>
</evidence>
<protein>
    <recommendedName>
        <fullName evidence="3">F-box associated domain-containing protein</fullName>
    </recommendedName>
</protein>